<name>A0A2T3Y203_9BURK</name>
<dbReference type="SMART" id="SM00267">
    <property type="entry name" value="GGDEF"/>
    <property type="match status" value="1"/>
</dbReference>
<dbReference type="EMBL" id="PYUC01000001">
    <property type="protein sequence ID" value="PTB22767.1"/>
    <property type="molecule type" value="Genomic_DNA"/>
</dbReference>
<organism evidence="4 5">
    <name type="scientific">Trinickia symbiotica</name>
    <dbReference type="NCBI Taxonomy" id="863227"/>
    <lineage>
        <taxon>Bacteria</taxon>
        <taxon>Pseudomonadati</taxon>
        <taxon>Pseudomonadota</taxon>
        <taxon>Betaproteobacteria</taxon>
        <taxon>Burkholderiales</taxon>
        <taxon>Burkholderiaceae</taxon>
        <taxon>Trinickia</taxon>
    </lineage>
</organism>
<evidence type="ECO:0000259" key="3">
    <source>
        <dbReference type="PROSITE" id="PS50887"/>
    </source>
</evidence>
<evidence type="ECO:0000256" key="2">
    <source>
        <dbReference type="ARBA" id="ARBA00034247"/>
    </source>
</evidence>
<protein>
    <recommendedName>
        <fullName evidence="1">diguanylate cyclase</fullName>
        <ecNumber evidence="1">2.7.7.65</ecNumber>
    </recommendedName>
</protein>
<dbReference type="Proteomes" id="UP000240638">
    <property type="component" value="Unassembled WGS sequence"/>
</dbReference>
<proteinExistence type="predicted"/>
<evidence type="ECO:0000256" key="1">
    <source>
        <dbReference type="ARBA" id="ARBA00012528"/>
    </source>
</evidence>
<dbReference type="PANTHER" id="PTHR45138">
    <property type="entry name" value="REGULATORY COMPONENTS OF SENSORY TRANSDUCTION SYSTEM"/>
    <property type="match status" value="1"/>
</dbReference>
<dbReference type="GO" id="GO:0052621">
    <property type="term" value="F:diguanylate cyclase activity"/>
    <property type="evidence" value="ECO:0007669"/>
    <property type="project" value="UniProtKB-EC"/>
</dbReference>
<dbReference type="PROSITE" id="PS50887">
    <property type="entry name" value="GGDEF"/>
    <property type="match status" value="1"/>
</dbReference>
<dbReference type="AlphaFoldDB" id="A0A2T3Y203"/>
<accession>A0A2T3Y203</accession>
<dbReference type="Pfam" id="PF00990">
    <property type="entry name" value="GGDEF"/>
    <property type="match status" value="1"/>
</dbReference>
<comment type="caution">
    <text evidence="4">The sequence shown here is derived from an EMBL/GenBank/DDBJ whole genome shotgun (WGS) entry which is preliminary data.</text>
</comment>
<feature type="domain" description="GGDEF" evidence="3">
    <location>
        <begin position="115"/>
        <end position="253"/>
    </location>
</feature>
<dbReference type="InterPro" id="IPR029787">
    <property type="entry name" value="Nucleotide_cyclase"/>
</dbReference>
<comment type="catalytic activity">
    <reaction evidence="2">
        <text>2 GTP = 3',3'-c-di-GMP + 2 diphosphate</text>
        <dbReference type="Rhea" id="RHEA:24898"/>
        <dbReference type="ChEBI" id="CHEBI:33019"/>
        <dbReference type="ChEBI" id="CHEBI:37565"/>
        <dbReference type="ChEBI" id="CHEBI:58805"/>
        <dbReference type="EC" id="2.7.7.65"/>
    </reaction>
</comment>
<dbReference type="NCBIfam" id="TIGR00254">
    <property type="entry name" value="GGDEF"/>
    <property type="match status" value="1"/>
</dbReference>
<gene>
    <name evidence="4" type="ORF">C9I57_03190</name>
</gene>
<reference evidence="4 5" key="1">
    <citation type="submission" date="2018-03" db="EMBL/GenBank/DDBJ databases">
        <title>Whole genome analyses suggest that Burkholderia sensu lato contains two further novel genera in the rhizoxinica-symbiotica group Mycetohabitans gen. nov., and Trinickia gen. nov.: implications for the evolution of diazotrophy and nodulation in the Burkholderiaceae.</title>
        <authorList>
            <person name="Estrada De Los Santos P."/>
            <person name="Palmer M."/>
            <person name="Chavez-Ramirez B."/>
            <person name="Steenkamp E.T."/>
            <person name="Hirsch A.M."/>
            <person name="Manyaka P."/>
            <person name="Maluk M."/>
            <person name="Lafos M."/>
            <person name="Crook M."/>
            <person name="Gross E."/>
            <person name="Simon M.F."/>
            <person name="Bueno Dos Reis Junior F."/>
            <person name="Poole P.S."/>
            <person name="Venter S.N."/>
            <person name="James E.K."/>
        </authorList>
    </citation>
    <scope>NUCLEOTIDE SEQUENCE [LARGE SCALE GENOMIC DNA]</scope>
    <source>
        <strain evidence="4 5">JPY-366</strain>
    </source>
</reference>
<dbReference type="PANTHER" id="PTHR45138:SF9">
    <property type="entry name" value="DIGUANYLATE CYCLASE DGCM-RELATED"/>
    <property type="match status" value="1"/>
</dbReference>
<dbReference type="InterPro" id="IPR043128">
    <property type="entry name" value="Rev_trsase/Diguanyl_cyclase"/>
</dbReference>
<evidence type="ECO:0000313" key="5">
    <source>
        <dbReference type="Proteomes" id="UP000240638"/>
    </source>
</evidence>
<dbReference type="CDD" id="cd01949">
    <property type="entry name" value="GGDEF"/>
    <property type="match status" value="1"/>
</dbReference>
<dbReference type="InterPro" id="IPR000160">
    <property type="entry name" value="GGDEF_dom"/>
</dbReference>
<dbReference type="FunFam" id="3.30.70.270:FF:000001">
    <property type="entry name" value="Diguanylate cyclase domain protein"/>
    <property type="match status" value="1"/>
</dbReference>
<dbReference type="InterPro" id="IPR050469">
    <property type="entry name" value="Diguanylate_Cyclase"/>
</dbReference>
<dbReference type="EC" id="2.7.7.65" evidence="1"/>
<evidence type="ECO:0000313" key="4">
    <source>
        <dbReference type="EMBL" id="PTB22767.1"/>
    </source>
</evidence>
<dbReference type="Gene3D" id="3.30.70.270">
    <property type="match status" value="1"/>
</dbReference>
<sequence>MAVAKAGRSRACRYVMDSRLPKMSVQSMREAFWRADPQTRRGTAWLPSLAALARRFLRGLEDAERGRLQGRIRQLESEVARLSRLAVTDELTGAFNRRHIDEIFETRVASPGINESLAFCLFDIDGFKAYNDTYGHGAGDDALKQVAQAVHGQLRQSGDSLIRLGGDEFCILLRAESPADALAAIDRLRLAVRALALPHPTKSNAVLTASFGFVWRGARGATRHLPRDLYRHADRMLYEAKRAGRDTVRLAVL</sequence>
<dbReference type="SUPFAM" id="SSF55073">
    <property type="entry name" value="Nucleotide cyclase"/>
    <property type="match status" value="1"/>
</dbReference>